<gene>
    <name evidence="2" type="ORF">QTG54_012904</name>
</gene>
<keyword evidence="3" id="KW-1185">Reference proteome</keyword>
<feature type="compositionally biased region" description="Basic residues" evidence="1">
    <location>
        <begin position="80"/>
        <end position="100"/>
    </location>
</feature>
<feature type="compositionally biased region" description="Low complexity" evidence="1">
    <location>
        <begin position="188"/>
        <end position="229"/>
    </location>
</feature>
<name>A0AAD9D841_9STRA</name>
<protein>
    <submittedName>
        <fullName evidence="2">Uncharacterized protein</fullName>
    </submittedName>
</protein>
<accession>A0AAD9D841</accession>
<dbReference type="AlphaFoldDB" id="A0AAD9D841"/>
<evidence type="ECO:0000313" key="2">
    <source>
        <dbReference type="EMBL" id="KAK1736304.1"/>
    </source>
</evidence>
<dbReference type="Proteomes" id="UP001224775">
    <property type="component" value="Unassembled WGS sequence"/>
</dbReference>
<proteinExistence type="predicted"/>
<dbReference type="EMBL" id="JATAAI010000029">
    <property type="protein sequence ID" value="KAK1736304.1"/>
    <property type="molecule type" value="Genomic_DNA"/>
</dbReference>
<feature type="region of interest" description="Disordered" evidence="1">
    <location>
        <begin position="365"/>
        <end position="386"/>
    </location>
</feature>
<feature type="region of interest" description="Disordered" evidence="1">
    <location>
        <begin position="76"/>
        <end position="258"/>
    </location>
</feature>
<evidence type="ECO:0000256" key="1">
    <source>
        <dbReference type="SAM" id="MobiDB-lite"/>
    </source>
</evidence>
<feature type="compositionally biased region" description="Polar residues" evidence="1">
    <location>
        <begin position="137"/>
        <end position="158"/>
    </location>
</feature>
<comment type="caution">
    <text evidence="2">The sequence shown here is derived from an EMBL/GenBank/DDBJ whole genome shotgun (WGS) entry which is preliminary data.</text>
</comment>
<reference evidence="2" key="1">
    <citation type="submission" date="2023-06" db="EMBL/GenBank/DDBJ databases">
        <title>Survivors Of The Sea: Transcriptome response of Skeletonema marinoi to long-term dormancy.</title>
        <authorList>
            <person name="Pinder M.I.M."/>
            <person name="Kourtchenko O."/>
            <person name="Robertson E.K."/>
            <person name="Larsson T."/>
            <person name="Maumus F."/>
            <person name="Osuna-Cruz C.M."/>
            <person name="Vancaester E."/>
            <person name="Stenow R."/>
            <person name="Vandepoele K."/>
            <person name="Ploug H."/>
            <person name="Bruchert V."/>
            <person name="Godhe A."/>
            <person name="Topel M."/>
        </authorList>
    </citation>
    <scope>NUCLEOTIDE SEQUENCE</scope>
    <source>
        <strain evidence="2">R05AC</strain>
    </source>
</reference>
<sequence length="386" mass="42873">MEDLSDDVSALSMDGASTIGKNIAFKRLHMKISDVQRLGTIEDAAENDIDAMAAAAAVSATGEIIIEPFPKTFEEWKEKKEKKKKQKHKSSKKSHKKSRKKDKEREENIVDTSSANKLPPIPIKEIEIMSSSGGGSRTTAPSDCNNNMPPQSPARSNMSLSRKSRTTSTGGGGGCSSGVYSNSHNSITSSTDSTGNLSSSRRSSSILSGPGSSGIVTGRQSTTTITTTPRRSRHQHRPSELSASQKSSNSFTSHQSHVTIEKINQTKLDLERARLDEKQVLEIHHQLEMEVSTLEMKSHHFQQQRQQIQHELEIASSERYQLQCSLTQLQVENDKLRAKVRKAEDKEDKKRLDDVLDSMESKMRALKLQSKRSKEKKNKSSVERVS</sequence>
<feature type="compositionally biased region" description="Polar residues" evidence="1">
    <location>
        <begin position="241"/>
        <end position="258"/>
    </location>
</feature>
<evidence type="ECO:0000313" key="3">
    <source>
        <dbReference type="Proteomes" id="UP001224775"/>
    </source>
</evidence>
<organism evidence="2 3">
    <name type="scientific">Skeletonema marinoi</name>
    <dbReference type="NCBI Taxonomy" id="267567"/>
    <lineage>
        <taxon>Eukaryota</taxon>
        <taxon>Sar</taxon>
        <taxon>Stramenopiles</taxon>
        <taxon>Ochrophyta</taxon>
        <taxon>Bacillariophyta</taxon>
        <taxon>Coscinodiscophyceae</taxon>
        <taxon>Thalassiosirophycidae</taxon>
        <taxon>Thalassiosirales</taxon>
        <taxon>Skeletonemataceae</taxon>
        <taxon>Skeletonema</taxon>
        <taxon>Skeletonema marinoi-dohrnii complex</taxon>
    </lineage>
</organism>